<evidence type="ECO:0000313" key="4">
    <source>
        <dbReference type="Proteomes" id="UP000031524"/>
    </source>
</evidence>
<dbReference type="GO" id="GO:0003676">
    <property type="term" value="F:nucleic acid binding"/>
    <property type="evidence" value="ECO:0007669"/>
    <property type="project" value="InterPro"/>
</dbReference>
<dbReference type="AlphaFoldDB" id="A0A0B5D8Y6"/>
<name>A0A0B5D8Y6_9CORY</name>
<proteinExistence type="predicted"/>
<keyword evidence="4" id="KW-1185">Reference proteome</keyword>
<dbReference type="HOGENOM" id="CLU_035975_0_0_11"/>
<dbReference type="Pfam" id="PF01844">
    <property type="entry name" value="HNH"/>
    <property type="match status" value="1"/>
</dbReference>
<feature type="region of interest" description="Disordered" evidence="1">
    <location>
        <begin position="422"/>
        <end position="473"/>
    </location>
</feature>
<evidence type="ECO:0000259" key="2">
    <source>
        <dbReference type="SMART" id="SM00507"/>
    </source>
</evidence>
<gene>
    <name evidence="3" type="ORF">B842_08115</name>
</gene>
<accession>A0A0B5D8Y6</accession>
<evidence type="ECO:0000313" key="3">
    <source>
        <dbReference type="EMBL" id="AJE33472.1"/>
    </source>
</evidence>
<feature type="domain" description="HNH nuclease" evidence="2">
    <location>
        <begin position="318"/>
        <end position="370"/>
    </location>
</feature>
<dbReference type="InterPro" id="IPR003615">
    <property type="entry name" value="HNH_nuc"/>
</dbReference>
<dbReference type="KEGG" id="chm:B842_08115"/>
<dbReference type="CDD" id="cd00085">
    <property type="entry name" value="HNHc"/>
    <property type="match status" value="1"/>
</dbReference>
<dbReference type="Proteomes" id="UP000031524">
    <property type="component" value="Chromosome"/>
</dbReference>
<sequence length="473" mass="53306">MNAVLQPSWAVLDPNDFYHPFRQARLAQDYEMWRAFQPIAEPTSEQDWTILTTLLYNRTGFPRHRVTRFLDALDTLDRLPRLRSLVEETWLLDMDHLADIDRAARRAPVELQNDDHYWSTLDADLIERFTPSRPRQALPGRRAIREAVDATIRSVEAEAAAAGNPEPDPWGAPQPEQEPAGPVPCEDPAAQMRSLPPREEQPDGILFIEDLAGGKVRFDLIVDQATGTQIADAVAQAASEKETTQARAMADLILGQTSTRVTTMVYKATDVEDAPAYHPDRGILTPETTAVLEKLATGTLDMDAAATRQTDAYETSPAIRAYLFGRDWICRWPGCNRRATHCDADHRINHADGGPTTASNMVMLCRHHHNRKTDEQAFYLLDPVTGDVFWLFADGSWVVDTAIGPLAPRQRRWVQTYAQRRQKQRKRAAAQAAEERFERYQERINAPPPPPAPQPGTHTPWLNPPPDEDPPPF</sequence>
<organism evidence="3 4">
    <name type="scientific">Corynebacterium humireducens NBRC 106098 = DSM 45392</name>
    <dbReference type="NCBI Taxonomy" id="1223515"/>
    <lineage>
        <taxon>Bacteria</taxon>
        <taxon>Bacillati</taxon>
        <taxon>Actinomycetota</taxon>
        <taxon>Actinomycetes</taxon>
        <taxon>Mycobacteriales</taxon>
        <taxon>Corynebacteriaceae</taxon>
        <taxon>Corynebacterium</taxon>
    </lineage>
</organism>
<reference evidence="3 4" key="1">
    <citation type="submission" date="2013-04" db="EMBL/GenBank/DDBJ databases">
        <title>Complete genome sequence of Corynebacterium humireducens DSM 45392(T), isolated from a wastewater-fed microbial fuel cell.</title>
        <authorList>
            <person name="Ruckert C."/>
            <person name="Albersmeier A."/>
            <person name="Kalinowski J."/>
        </authorList>
    </citation>
    <scope>NUCLEOTIDE SEQUENCE [LARGE SCALE GENOMIC DNA]</scope>
    <source>
        <strain evidence="4">MFC-5</strain>
    </source>
</reference>
<dbReference type="STRING" id="1223515.B842_08115"/>
<dbReference type="InterPro" id="IPR002711">
    <property type="entry name" value="HNH"/>
</dbReference>
<dbReference type="SMART" id="SM00507">
    <property type="entry name" value="HNHc"/>
    <property type="match status" value="1"/>
</dbReference>
<dbReference type="EMBL" id="CP005286">
    <property type="protein sequence ID" value="AJE33472.1"/>
    <property type="molecule type" value="Genomic_DNA"/>
</dbReference>
<dbReference type="GO" id="GO:0008270">
    <property type="term" value="F:zinc ion binding"/>
    <property type="evidence" value="ECO:0007669"/>
    <property type="project" value="InterPro"/>
</dbReference>
<dbReference type="Gene3D" id="1.10.30.50">
    <property type="match status" value="1"/>
</dbReference>
<feature type="region of interest" description="Disordered" evidence="1">
    <location>
        <begin position="158"/>
        <end position="200"/>
    </location>
</feature>
<protein>
    <recommendedName>
        <fullName evidence="2">HNH nuclease domain-containing protein</fullName>
    </recommendedName>
</protein>
<dbReference type="GO" id="GO:0004519">
    <property type="term" value="F:endonuclease activity"/>
    <property type="evidence" value="ECO:0007669"/>
    <property type="project" value="InterPro"/>
</dbReference>
<feature type="compositionally biased region" description="Basic and acidic residues" evidence="1">
    <location>
        <begin position="433"/>
        <end position="442"/>
    </location>
</feature>
<evidence type="ECO:0000256" key="1">
    <source>
        <dbReference type="SAM" id="MobiDB-lite"/>
    </source>
</evidence>